<feature type="transmembrane region" description="Helical" evidence="1">
    <location>
        <begin position="150"/>
        <end position="170"/>
    </location>
</feature>
<sequence length="291" mass="33665">MKNITKKDKDGANAFYKTYIIGFIGNLLEILKTKIFYTIPSFGWFLDFYIYSPIPLYLLPIFGYTCTFISILGIFCLSLNRGIAVLYPIFYRIKWSNKTIYITLLIQFITPFVIFSYEFGRKVELKYDTKTETYVYGMKEPSISKVNNTVASILSTIILILQLILCYVIVSKSNTLKNKNNHNSSLITCCCLGTIAILIVSIRFWTKLIATFNGNKELRNFAQSFGTYSSTISTTCQPYLLLLTSKKLRHQFFSFAYLSSIENKKNKFISEISRPQKTIYSHKFKNKVDVY</sequence>
<feature type="transmembrane region" description="Helical" evidence="1">
    <location>
        <begin position="182"/>
        <end position="205"/>
    </location>
</feature>
<dbReference type="SUPFAM" id="SSF81321">
    <property type="entry name" value="Family A G protein-coupled receptor-like"/>
    <property type="match status" value="1"/>
</dbReference>
<dbReference type="WBParaSite" id="SVE_0587600.1">
    <property type="protein sequence ID" value="SVE_0587600.1"/>
    <property type="gene ID" value="SVE_0587600"/>
</dbReference>
<feature type="transmembrane region" description="Helical" evidence="1">
    <location>
        <begin position="57"/>
        <end position="79"/>
    </location>
</feature>
<keyword evidence="1" id="KW-0472">Membrane</keyword>
<evidence type="ECO:0000256" key="1">
    <source>
        <dbReference type="SAM" id="Phobius"/>
    </source>
</evidence>
<evidence type="ECO:0000313" key="2">
    <source>
        <dbReference type="Proteomes" id="UP000035680"/>
    </source>
</evidence>
<dbReference type="Proteomes" id="UP000035680">
    <property type="component" value="Unassembled WGS sequence"/>
</dbReference>
<accession>A0A0K0FAM1</accession>
<dbReference type="AlphaFoldDB" id="A0A0K0FAM1"/>
<dbReference type="PANTHER" id="PTHR31748">
    <property type="entry name" value="SERPENTINE RECEPTOR, CLASS V"/>
    <property type="match status" value="1"/>
</dbReference>
<organism evidence="2 3">
    <name type="scientific">Strongyloides venezuelensis</name>
    <name type="common">Threadworm</name>
    <dbReference type="NCBI Taxonomy" id="75913"/>
    <lineage>
        <taxon>Eukaryota</taxon>
        <taxon>Metazoa</taxon>
        <taxon>Ecdysozoa</taxon>
        <taxon>Nematoda</taxon>
        <taxon>Chromadorea</taxon>
        <taxon>Rhabditida</taxon>
        <taxon>Tylenchina</taxon>
        <taxon>Panagrolaimomorpha</taxon>
        <taxon>Strongyloidoidea</taxon>
        <taxon>Strongyloididae</taxon>
        <taxon>Strongyloides</taxon>
    </lineage>
</organism>
<dbReference type="InterPro" id="IPR019426">
    <property type="entry name" value="7TM_GPCR_serpentine_rcpt_Srv"/>
</dbReference>
<name>A0A0K0FAM1_STRVS</name>
<keyword evidence="1" id="KW-0812">Transmembrane</keyword>
<dbReference type="Gene3D" id="1.20.1070.10">
    <property type="entry name" value="Rhodopsin 7-helix transmembrane proteins"/>
    <property type="match status" value="1"/>
</dbReference>
<reference evidence="3" key="2">
    <citation type="submission" date="2015-08" db="UniProtKB">
        <authorList>
            <consortium name="WormBaseParasite"/>
        </authorList>
    </citation>
    <scope>IDENTIFICATION</scope>
</reference>
<reference evidence="2" key="1">
    <citation type="submission" date="2014-07" db="EMBL/GenBank/DDBJ databases">
        <authorList>
            <person name="Martin A.A"/>
            <person name="De Silva N."/>
        </authorList>
    </citation>
    <scope>NUCLEOTIDE SEQUENCE</scope>
</reference>
<feature type="transmembrane region" description="Helical" evidence="1">
    <location>
        <begin position="225"/>
        <end position="243"/>
    </location>
</feature>
<dbReference type="PANTHER" id="PTHR31748:SF1">
    <property type="entry name" value="SERPENTINE RECEPTOR, CLASS V"/>
    <property type="match status" value="1"/>
</dbReference>
<proteinExistence type="predicted"/>
<feature type="transmembrane region" description="Helical" evidence="1">
    <location>
        <begin position="100"/>
        <end position="117"/>
    </location>
</feature>
<evidence type="ECO:0000313" key="3">
    <source>
        <dbReference type="WBParaSite" id="SVE_0587600.1"/>
    </source>
</evidence>
<dbReference type="Pfam" id="PF10323">
    <property type="entry name" value="7TM_GPCR_Srv"/>
    <property type="match status" value="1"/>
</dbReference>
<keyword evidence="2" id="KW-1185">Reference proteome</keyword>
<keyword evidence="1" id="KW-1133">Transmembrane helix</keyword>
<protein>
    <submittedName>
        <fullName evidence="3">Serpentine receptor class gamma</fullName>
    </submittedName>
</protein>